<feature type="transmembrane region" description="Helical" evidence="7">
    <location>
        <begin position="114"/>
        <end position="136"/>
    </location>
</feature>
<dbReference type="RefSeq" id="WP_249097881.1">
    <property type="nucleotide sequence ID" value="NZ_JAMAST010000002.1"/>
</dbReference>
<evidence type="ECO:0000256" key="4">
    <source>
        <dbReference type="ARBA" id="ARBA00022692"/>
    </source>
</evidence>
<feature type="transmembrane region" description="Helical" evidence="7">
    <location>
        <begin position="12"/>
        <end position="32"/>
    </location>
</feature>
<reference evidence="8 9" key="1">
    <citation type="submission" date="2022-05" db="EMBL/GenBank/DDBJ databases">
        <title>Sporolactobacillus sp nov CPB3-1, isolated from tree bark (Mangifera indica L.).</title>
        <authorList>
            <person name="Phuengjayaem S."/>
            <person name="Tanasupawat S."/>
        </authorList>
    </citation>
    <scope>NUCLEOTIDE SEQUENCE [LARGE SCALE GENOMIC DNA]</scope>
    <source>
        <strain evidence="8 9">CPB3-1</strain>
    </source>
</reference>
<feature type="transmembrane region" description="Helical" evidence="7">
    <location>
        <begin position="156"/>
        <end position="176"/>
    </location>
</feature>
<keyword evidence="9" id="KW-1185">Reference proteome</keyword>
<keyword evidence="3" id="KW-1003">Cell membrane</keyword>
<sequence>MEAFILTALWTIIYGYMIAASIDFGISFYIFYGYHLKKMAWLYEPLKSWQSPVSELMNIGFILLFTALVGWFPELVLNFQTPLVICGVLALFLTVFKGTFFALSELMPKQKNGLFLAGNGIAGIFVPLALSIVLVISEGGFSSIGTGKPGSFVLALIGNVYFWSVMVLVIVSIFYISTMHLVHFSSRIGSKAMTEHFRNLALFLSMPMVVSSGLVFLGLERQNPDHFMRTLDLWWLFMLSLFCLLLSVTFVFIRRYRGVLTLVALQYFFAFFGYTASHMPYLIYPDIVISGELDDWAHSEWFFLAALLLAPSLFLWFLSRRERTVLRVLADQEKNE</sequence>
<evidence type="ECO:0000256" key="6">
    <source>
        <dbReference type="ARBA" id="ARBA00023136"/>
    </source>
</evidence>
<feature type="transmembrane region" description="Helical" evidence="7">
    <location>
        <begin position="301"/>
        <end position="318"/>
    </location>
</feature>
<dbReference type="EC" id="1.10.3.-" evidence="8"/>
<evidence type="ECO:0000256" key="3">
    <source>
        <dbReference type="ARBA" id="ARBA00022475"/>
    </source>
</evidence>
<dbReference type="GO" id="GO:0016491">
    <property type="term" value="F:oxidoreductase activity"/>
    <property type="evidence" value="ECO:0007669"/>
    <property type="project" value="UniProtKB-KW"/>
</dbReference>
<evidence type="ECO:0000313" key="9">
    <source>
        <dbReference type="Proteomes" id="UP001203004"/>
    </source>
</evidence>
<dbReference type="Pfam" id="PF02322">
    <property type="entry name" value="Cyt_bd_oxida_II"/>
    <property type="match status" value="1"/>
</dbReference>
<keyword evidence="8" id="KW-0560">Oxidoreductase</keyword>
<name>A0ABT0M7Z2_9BACL</name>
<protein>
    <submittedName>
        <fullName evidence="8">Cytochrome d ubiquinol oxidase subunit II</fullName>
        <ecNumber evidence="8">1.10.3.-</ecNumber>
    </submittedName>
</protein>
<dbReference type="EMBL" id="JAMAST010000002">
    <property type="protein sequence ID" value="MCL1630986.1"/>
    <property type="molecule type" value="Genomic_DNA"/>
</dbReference>
<keyword evidence="5 7" id="KW-1133">Transmembrane helix</keyword>
<feature type="transmembrane region" description="Helical" evidence="7">
    <location>
        <begin position="260"/>
        <end position="281"/>
    </location>
</feature>
<proteinExistence type="inferred from homology"/>
<feature type="transmembrane region" description="Helical" evidence="7">
    <location>
        <begin position="197"/>
        <end position="219"/>
    </location>
</feature>
<dbReference type="Proteomes" id="UP001203004">
    <property type="component" value="Unassembled WGS sequence"/>
</dbReference>
<keyword evidence="4 7" id="KW-0812">Transmembrane</keyword>
<evidence type="ECO:0000313" key="8">
    <source>
        <dbReference type="EMBL" id="MCL1630986.1"/>
    </source>
</evidence>
<comment type="subcellular location">
    <subcellularLocation>
        <location evidence="1">Cell membrane</location>
        <topology evidence="1">Multi-pass membrane protein</topology>
    </subcellularLocation>
</comment>
<evidence type="ECO:0000256" key="7">
    <source>
        <dbReference type="SAM" id="Phobius"/>
    </source>
</evidence>
<comment type="caution">
    <text evidence="8">The sequence shown here is derived from an EMBL/GenBank/DDBJ whole genome shotgun (WGS) entry which is preliminary data.</text>
</comment>
<gene>
    <name evidence="8" type="ORF">M3N64_03375</name>
</gene>
<evidence type="ECO:0000256" key="1">
    <source>
        <dbReference type="ARBA" id="ARBA00004651"/>
    </source>
</evidence>
<feature type="transmembrane region" description="Helical" evidence="7">
    <location>
        <begin position="53"/>
        <end position="73"/>
    </location>
</feature>
<keyword evidence="6 7" id="KW-0472">Membrane</keyword>
<evidence type="ECO:0000256" key="5">
    <source>
        <dbReference type="ARBA" id="ARBA00022989"/>
    </source>
</evidence>
<organism evidence="8 9">
    <name type="scientific">Sporolactobacillus mangiferae</name>
    <dbReference type="NCBI Taxonomy" id="2940498"/>
    <lineage>
        <taxon>Bacteria</taxon>
        <taxon>Bacillati</taxon>
        <taxon>Bacillota</taxon>
        <taxon>Bacilli</taxon>
        <taxon>Bacillales</taxon>
        <taxon>Sporolactobacillaceae</taxon>
        <taxon>Sporolactobacillus</taxon>
    </lineage>
</organism>
<feature type="transmembrane region" description="Helical" evidence="7">
    <location>
        <begin position="79"/>
        <end position="102"/>
    </location>
</feature>
<feature type="transmembrane region" description="Helical" evidence="7">
    <location>
        <begin position="234"/>
        <end position="253"/>
    </location>
</feature>
<evidence type="ECO:0000256" key="2">
    <source>
        <dbReference type="ARBA" id="ARBA00007543"/>
    </source>
</evidence>
<comment type="similarity">
    <text evidence="2">Belongs to the cytochrome ubiquinol oxidase subunit 2 family.</text>
</comment>
<accession>A0ABT0M7Z2</accession>
<dbReference type="InterPro" id="IPR003317">
    <property type="entry name" value="Cyt-d_oxidase_su2"/>
</dbReference>